<evidence type="ECO:0000313" key="3">
    <source>
        <dbReference type="Proteomes" id="UP000736583"/>
    </source>
</evidence>
<proteinExistence type="predicted"/>
<dbReference type="InterPro" id="IPR017259">
    <property type="entry name" value="UCP037672"/>
</dbReference>
<keyword evidence="1" id="KW-1133">Transmembrane helix</keyword>
<feature type="transmembrane region" description="Helical" evidence="1">
    <location>
        <begin position="52"/>
        <end position="72"/>
    </location>
</feature>
<organism evidence="2 3">
    <name type="scientific">Clostridium simiarum</name>
    <dbReference type="NCBI Taxonomy" id="2841506"/>
    <lineage>
        <taxon>Bacteria</taxon>
        <taxon>Bacillati</taxon>
        <taxon>Bacillota</taxon>
        <taxon>Clostridia</taxon>
        <taxon>Eubacteriales</taxon>
        <taxon>Clostridiaceae</taxon>
        <taxon>Clostridium</taxon>
    </lineage>
</organism>
<keyword evidence="1" id="KW-0472">Membrane</keyword>
<dbReference type="RefSeq" id="WP_216458005.1">
    <property type="nucleotide sequence ID" value="NZ_JAHLQL010000008.1"/>
</dbReference>
<protein>
    <submittedName>
        <fullName evidence="2">DUF3784 domain-containing protein</fullName>
    </submittedName>
</protein>
<gene>
    <name evidence="2" type="ORF">KQI89_16465</name>
</gene>
<dbReference type="EMBL" id="JAHLQL010000008">
    <property type="protein sequence ID" value="MBU5593345.1"/>
    <property type="molecule type" value="Genomic_DNA"/>
</dbReference>
<dbReference type="Pfam" id="PF12650">
    <property type="entry name" value="DUF3784"/>
    <property type="match status" value="1"/>
</dbReference>
<evidence type="ECO:0000313" key="2">
    <source>
        <dbReference type="EMBL" id="MBU5593345.1"/>
    </source>
</evidence>
<name>A0ABS6F697_9CLOT</name>
<evidence type="ECO:0000256" key="1">
    <source>
        <dbReference type="SAM" id="Phobius"/>
    </source>
</evidence>
<keyword evidence="1" id="KW-0812">Transmembrane</keyword>
<comment type="caution">
    <text evidence="2">The sequence shown here is derived from an EMBL/GenBank/DDBJ whole genome shotgun (WGS) entry which is preliminary data.</text>
</comment>
<feature type="transmembrane region" description="Helical" evidence="1">
    <location>
        <begin position="78"/>
        <end position="99"/>
    </location>
</feature>
<sequence>MKNVNIYGLIIITMLMGGLFTFLGWVIKSQNAGDMLNGFDAKKYDKDKVSRIVGGDILYTGLLVILVGGVGVFLSSKFYNYITFTQVGIVVLGIIKSMYEMDKKCRIKK</sequence>
<dbReference type="Proteomes" id="UP000736583">
    <property type="component" value="Unassembled WGS sequence"/>
</dbReference>
<accession>A0ABS6F697</accession>
<feature type="transmembrane region" description="Helical" evidence="1">
    <location>
        <begin position="6"/>
        <end position="27"/>
    </location>
</feature>
<reference evidence="2 3" key="1">
    <citation type="submission" date="2021-06" db="EMBL/GenBank/DDBJ databases">
        <authorList>
            <person name="Sun Q."/>
            <person name="Li D."/>
        </authorList>
    </citation>
    <scope>NUCLEOTIDE SEQUENCE [LARGE SCALE GENOMIC DNA]</scope>
    <source>
        <strain evidence="2 3">MSJ-4</strain>
    </source>
</reference>
<keyword evidence="3" id="KW-1185">Reference proteome</keyword>